<dbReference type="Pfam" id="PF13155">
    <property type="entry name" value="Toprim_2"/>
    <property type="match status" value="1"/>
</dbReference>
<feature type="domain" description="Toprim" evidence="15">
    <location>
        <begin position="252"/>
        <end position="335"/>
    </location>
</feature>
<keyword evidence="10 12" id="KW-0238">DNA-binding</keyword>
<keyword evidence="11 12" id="KW-0804">Transcription</keyword>
<dbReference type="SUPFAM" id="SSF57783">
    <property type="entry name" value="Zinc beta-ribbon"/>
    <property type="match status" value="1"/>
</dbReference>
<keyword evidence="8 12" id="KW-0862">Zinc</keyword>
<dbReference type="Gene3D" id="3.40.1360.10">
    <property type="match status" value="1"/>
</dbReference>
<dbReference type="SUPFAM" id="SSF56731">
    <property type="entry name" value="DNA primase core"/>
    <property type="match status" value="1"/>
</dbReference>
<dbReference type="GO" id="GO:0003677">
    <property type="term" value="F:DNA binding"/>
    <property type="evidence" value="ECO:0007669"/>
    <property type="project" value="UniProtKB-KW"/>
</dbReference>
<comment type="cofactor">
    <cofactor evidence="12 13 14">
        <name>Zn(2+)</name>
        <dbReference type="ChEBI" id="CHEBI:29105"/>
    </cofactor>
    <text evidence="12 13 14">Binds 1 zinc ion per monomer.</text>
</comment>
<gene>
    <name evidence="12" type="primary">dnaG</name>
    <name evidence="16" type="ORF">A2Z61_01260</name>
</gene>
<evidence type="ECO:0000256" key="5">
    <source>
        <dbReference type="ARBA" id="ARBA00022705"/>
    </source>
</evidence>
<dbReference type="AlphaFoldDB" id="A0A1F5EIZ6"/>
<dbReference type="EC" id="2.7.7.101" evidence="12"/>
<keyword evidence="3 12" id="KW-0808">Transferase</keyword>
<dbReference type="PIRSF" id="PIRSF002811">
    <property type="entry name" value="DnaG"/>
    <property type="match status" value="1"/>
</dbReference>
<evidence type="ECO:0000313" key="16">
    <source>
        <dbReference type="EMBL" id="OGD67378.1"/>
    </source>
</evidence>
<proteinExistence type="inferred from homology"/>
<evidence type="ECO:0000256" key="8">
    <source>
        <dbReference type="ARBA" id="ARBA00022833"/>
    </source>
</evidence>
<name>A0A1F5EIZ6_9BACT</name>
<dbReference type="Gene3D" id="3.90.980.10">
    <property type="entry name" value="DNA primase, catalytic core, N-terminal domain"/>
    <property type="match status" value="1"/>
</dbReference>
<evidence type="ECO:0000256" key="2">
    <source>
        <dbReference type="ARBA" id="ARBA00022515"/>
    </source>
</evidence>
<evidence type="ECO:0000313" key="17">
    <source>
        <dbReference type="Proteomes" id="UP000186029"/>
    </source>
</evidence>
<dbReference type="EMBL" id="MFAC01000009">
    <property type="protein sequence ID" value="OGD67378.1"/>
    <property type="molecule type" value="Genomic_DNA"/>
</dbReference>
<evidence type="ECO:0000256" key="13">
    <source>
        <dbReference type="PIRNR" id="PIRNR002811"/>
    </source>
</evidence>
<comment type="function">
    <text evidence="12 13">RNA polymerase that catalyzes the synthesis of short RNA molecules used as primers for DNA polymerase during DNA replication.</text>
</comment>
<dbReference type="GO" id="GO:0003899">
    <property type="term" value="F:DNA-directed RNA polymerase activity"/>
    <property type="evidence" value="ECO:0007669"/>
    <property type="project" value="UniProtKB-UniRule"/>
</dbReference>
<dbReference type="SMART" id="SM00493">
    <property type="entry name" value="TOPRIM"/>
    <property type="match status" value="1"/>
</dbReference>
<keyword evidence="2 12" id="KW-0639">Primosome</keyword>
<evidence type="ECO:0000256" key="1">
    <source>
        <dbReference type="ARBA" id="ARBA00022478"/>
    </source>
</evidence>
<dbReference type="GO" id="GO:0005737">
    <property type="term" value="C:cytoplasm"/>
    <property type="evidence" value="ECO:0007669"/>
    <property type="project" value="TreeGrafter"/>
</dbReference>
<dbReference type="GO" id="GO:0000428">
    <property type="term" value="C:DNA-directed RNA polymerase complex"/>
    <property type="evidence" value="ECO:0007669"/>
    <property type="project" value="UniProtKB-KW"/>
</dbReference>
<evidence type="ECO:0000256" key="4">
    <source>
        <dbReference type="ARBA" id="ARBA00022695"/>
    </source>
</evidence>
<accession>A0A1F5EIZ6</accession>
<dbReference type="STRING" id="1797580.A2Z61_01260"/>
<dbReference type="GO" id="GO:0006269">
    <property type="term" value="P:DNA replication, synthesis of primer"/>
    <property type="evidence" value="ECO:0007669"/>
    <property type="project" value="UniProtKB-UniRule"/>
</dbReference>
<evidence type="ECO:0000256" key="9">
    <source>
        <dbReference type="ARBA" id="ARBA00022842"/>
    </source>
</evidence>
<keyword evidence="6 12" id="KW-0479">Metal-binding</keyword>
<dbReference type="PANTHER" id="PTHR30313">
    <property type="entry name" value="DNA PRIMASE"/>
    <property type="match status" value="1"/>
</dbReference>
<comment type="caution">
    <text evidence="16">The sequence shown here is derived from an EMBL/GenBank/DDBJ whole genome shotgun (WGS) entry which is preliminary data.</text>
</comment>
<keyword evidence="1 12" id="KW-0240">DNA-directed RNA polymerase</keyword>
<keyword evidence="7 12" id="KW-0863">Zinc-finger</keyword>
<dbReference type="CDD" id="cd03364">
    <property type="entry name" value="TOPRIM_DnaG_primases"/>
    <property type="match status" value="1"/>
</dbReference>
<comment type="similarity">
    <text evidence="12 13">Belongs to the DnaG primase family.</text>
</comment>
<evidence type="ECO:0000256" key="11">
    <source>
        <dbReference type="ARBA" id="ARBA00023163"/>
    </source>
</evidence>
<dbReference type="FunFam" id="3.90.980.10:FF:000001">
    <property type="entry name" value="DNA primase"/>
    <property type="match status" value="1"/>
</dbReference>
<evidence type="ECO:0000256" key="10">
    <source>
        <dbReference type="ARBA" id="ARBA00023125"/>
    </source>
</evidence>
<dbReference type="GO" id="GO:1990077">
    <property type="term" value="C:primosome complex"/>
    <property type="evidence" value="ECO:0007669"/>
    <property type="project" value="UniProtKB-KW"/>
</dbReference>
<feature type="zinc finger region" description="CHC2-type" evidence="12 14">
    <location>
        <begin position="35"/>
        <end position="59"/>
    </location>
</feature>
<evidence type="ECO:0000256" key="12">
    <source>
        <dbReference type="HAMAP-Rule" id="MF_00974"/>
    </source>
</evidence>
<keyword evidence="4 12" id="KW-0548">Nucleotidyltransferase</keyword>
<comment type="domain">
    <text evidence="12">Contains an N-terminal zinc-binding domain, a central core domain that contains the primase activity, and a C-terminal DnaB-binding domain.</text>
</comment>
<evidence type="ECO:0000256" key="7">
    <source>
        <dbReference type="ARBA" id="ARBA00022771"/>
    </source>
</evidence>
<dbReference type="InterPro" id="IPR006295">
    <property type="entry name" value="DNA_primase_DnaG"/>
</dbReference>
<dbReference type="InterPro" id="IPR034151">
    <property type="entry name" value="TOPRIM_DnaG_bac"/>
</dbReference>
<dbReference type="PANTHER" id="PTHR30313:SF2">
    <property type="entry name" value="DNA PRIMASE"/>
    <property type="match status" value="1"/>
</dbReference>
<dbReference type="Gene3D" id="3.90.580.10">
    <property type="entry name" value="Zinc finger, CHC2-type domain"/>
    <property type="match status" value="1"/>
</dbReference>
<dbReference type="NCBIfam" id="TIGR01391">
    <property type="entry name" value="dnaG"/>
    <property type="match status" value="1"/>
</dbReference>
<dbReference type="GO" id="GO:0008270">
    <property type="term" value="F:zinc ion binding"/>
    <property type="evidence" value="ECO:0007669"/>
    <property type="project" value="UniProtKB-UniRule"/>
</dbReference>
<comment type="subunit">
    <text evidence="12">Monomer. Interacts with DnaB.</text>
</comment>
<dbReference type="Pfam" id="PF08275">
    <property type="entry name" value="DNAG_N"/>
    <property type="match status" value="1"/>
</dbReference>
<evidence type="ECO:0000256" key="6">
    <source>
        <dbReference type="ARBA" id="ARBA00022723"/>
    </source>
</evidence>
<protein>
    <recommendedName>
        <fullName evidence="12 13">DNA primase</fullName>
        <ecNumber evidence="12">2.7.7.101</ecNumber>
    </recommendedName>
</protein>
<dbReference type="Pfam" id="PF01807">
    <property type="entry name" value="Zn_ribbon_DnaG"/>
    <property type="match status" value="1"/>
</dbReference>
<dbReference type="InterPro" id="IPR050219">
    <property type="entry name" value="DnaG_primase"/>
</dbReference>
<evidence type="ECO:0000256" key="14">
    <source>
        <dbReference type="PIRSR" id="PIRSR002811-1"/>
    </source>
</evidence>
<dbReference type="InterPro" id="IPR030846">
    <property type="entry name" value="DnaG_bac"/>
</dbReference>
<reference evidence="16 17" key="1">
    <citation type="journal article" date="2016" name="Nat. Commun.">
        <title>Thousands of microbial genomes shed light on interconnected biogeochemical processes in an aquifer system.</title>
        <authorList>
            <person name="Anantharaman K."/>
            <person name="Brown C.T."/>
            <person name="Hug L.A."/>
            <person name="Sharon I."/>
            <person name="Castelle C.J."/>
            <person name="Probst A.J."/>
            <person name="Thomas B.C."/>
            <person name="Singh A."/>
            <person name="Wilkins M.J."/>
            <person name="Karaoz U."/>
            <person name="Brodie E.L."/>
            <person name="Williams K.H."/>
            <person name="Hubbard S.S."/>
            <person name="Banfield J.F."/>
        </authorList>
    </citation>
    <scope>NUCLEOTIDE SEQUENCE [LARGE SCALE GENOMIC DNA]</scope>
</reference>
<dbReference type="InterPro" id="IPR013264">
    <property type="entry name" value="DNAG_N"/>
</dbReference>
<dbReference type="PROSITE" id="PS50880">
    <property type="entry name" value="TOPRIM"/>
    <property type="match status" value="1"/>
</dbReference>
<evidence type="ECO:0000259" key="15">
    <source>
        <dbReference type="PROSITE" id="PS50880"/>
    </source>
</evidence>
<evidence type="ECO:0000256" key="3">
    <source>
        <dbReference type="ARBA" id="ARBA00022679"/>
    </source>
</evidence>
<dbReference type="InterPro" id="IPR036977">
    <property type="entry name" value="DNA_primase_Znf_CHC2"/>
</dbReference>
<dbReference type="InterPro" id="IPR002694">
    <property type="entry name" value="Znf_CHC2"/>
</dbReference>
<dbReference type="InterPro" id="IPR006171">
    <property type="entry name" value="TOPRIM_dom"/>
</dbReference>
<dbReference type="FunFam" id="3.90.580.10:FF:000001">
    <property type="entry name" value="DNA primase"/>
    <property type="match status" value="1"/>
</dbReference>
<dbReference type="HAMAP" id="MF_00974">
    <property type="entry name" value="DNA_primase_DnaG"/>
    <property type="match status" value="1"/>
</dbReference>
<keyword evidence="5 12" id="KW-0235">DNA replication</keyword>
<comment type="catalytic activity">
    <reaction evidence="12">
        <text>ssDNA + n NTP = ssDNA/pppN(pN)n-1 hybrid + (n-1) diphosphate.</text>
        <dbReference type="EC" id="2.7.7.101"/>
    </reaction>
</comment>
<dbReference type="Proteomes" id="UP000186029">
    <property type="component" value="Unassembled WGS sequence"/>
</dbReference>
<organism evidence="16 17">
    <name type="scientific">Candidatus Campbellbacteria bacterium RIFCSPLOWO2_02_35_12</name>
    <dbReference type="NCBI Taxonomy" id="1797580"/>
    <lineage>
        <taxon>Bacteria</taxon>
        <taxon>Candidatus Campbelliibacteriota</taxon>
    </lineage>
</organism>
<dbReference type="InterPro" id="IPR037068">
    <property type="entry name" value="DNA_primase_core_N_sf"/>
</dbReference>
<sequence>MSSTIEKIKDCLNIVDVVSQYIKLEKAGNNLKAKCPFHNEKTPSFFVSPIRNSYYCFGCNASGDIFSFVENFEGVDFMGALKILGEKSGVPIVFEKKTVKDERFCLYNIMEEACLFFEKNLQSDSNNNIRKYLKKRGLDEETIKKWKVGYSASSWSGLYDYLKKTFVVADIEKAGLIKKSEEKNDNYYDRFRDRIMFPILDGSGRIIAFSGRIFKEDGKNAKYINSPETPLFSKSKILYGYDKAKFAIRKLNFSIIVEGQMDLLASHYVGFVNTVAASGTALSVEQLNLLRRLSNNIVMAFDSDSAGLASSGKSAMLALSLGMDVKVARLPFGEDPSSVILKDKNIWKDAIKNSKHIVDFYLAELFESIDDKRKLHLKIQQIVIPYIAKIPNKIDQAHFISITAARLGVSEDIVWEETYKILELENKNYNANYNNINSQNIFNKDKKKVFLLKRSSIEDKIASIINWQKNTDNPIIDIKSAINKLEIILGIKRAEYLINENKNIEKFIFESELIYMNHKDLREDLDDLLRHLEQEYLKEYMDKTLDELRLAEAEGDSDKISEALKKHKKISSELNK</sequence>
<dbReference type="SMART" id="SM00400">
    <property type="entry name" value="ZnF_CHCC"/>
    <property type="match status" value="1"/>
</dbReference>
<keyword evidence="9" id="KW-0460">Magnesium</keyword>